<dbReference type="Pfam" id="PF24626">
    <property type="entry name" value="SH3_Tf2-1"/>
    <property type="match status" value="1"/>
</dbReference>
<dbReference type="InterPro" id="IPR056924">
    <property type="entry name" value="SH3_Tf2-1"/>
</dbReference>
<proteinExistence type="predicted"/>
<dbReference type="Pfam" id="PF00078">
    <property type="entry name" value="RVT_1"/>
    <property type="match status" value="1"/>
</dbReference>
<dbReference type="InterPro" id="IPR043128">
    <property type="entry name" value="Rev_trsase/Diguanyl_cyclase"/>
</dbReference>
<name>A0ABQ5DAT7_9ASTR</name>
<protein>
    <submittedName>
        <fullName evidence="4">Reverse transcriptase domain-containing protein</fullName>
    </submittedName>
</protein>
<dbReference type="Gene3D" id="3.30.70.270">
    <property type="match status" value="1"/>
</dbReference>
<dbReference type="EMBL" id="BQNB010015130">
    <property type="protein sequence ID" value="GJT36360.1"/>
    <property type="molecule type" value="Genomic_DNA"/>
</dbReference>
<evidence type="ECO:0000259" key="2">
    <source>
        <dbReference type="Pfam" id="PF03732"/>
    </source>
</evidence>
<dbReference type="InterPro" id="IPR012337">
    <property type="entry name" value="RNaseH-like_sf"/>
</dbReference>
<organism evidence="4 5">
    <name type="scientific">Tanacetum coccineum</name>
    <dbReference type="NCBI Taxonomy" id="301880"/>
    <lineage>
        <taxon>Eukaryota</taxon>
        <taxon>Viridiplantae</taxon>
        <taxon>Streptophyta</taxon>
        <taxon>Embryophyta</taxon>
        <taxon>Tracheophyta</taxon>
        <taxon>Spermatophyta</taxon>
        <taxon>Magnoliopsida</taxon>
        <taxon>eudicotyledons</taxon>
        <taxon>Gunneridae</taxon>
        <taxon>Pentapetalae</taxon>
        <taxon>asterids</taxon>
        <taxon>campanulids</taxon>
        <taxon>Asterales</taxon>
        <taxon>Asteraceae</taxon>
        <taxon>Asteroideae</taxon>
        <taxon>Anthemideae</taxon>
        <taxon>Anthemidinae</taxon>
        <taxon>Tanacetum</taxon>
    </lineage>
</organism>
<feature type="domain" description="Retrotransposon gag" evidence="2">
    <location>
        <begin position="120"/>
        <end position="205"/>
    </location>
</feature>
<reference evidence="4" key="1">
    <citation type="journal article" date="2022" name="Int. J. Mol. Sci.">
        <title>Draft Genome of Tanacetum Coccineum: Genomic Comparison of Closely Related Tanacetum-Family Plants.</title>
        <authorList>
            <person name="Yamashiro T."/>
            <person name="Shiraishi A."/>
            <person name="Nakayama K."/>
            <person name="Satake H."/>
        </authorList>
    </citation>
    <scope>NUCLEOTIDE SEQUENCE</scope>
</reference>
<dbReference type="InterPro" id="IPR036397">
    <property type="entry name" value="RNaseH_sf"/>
</dbReference>
<keyword evidence="4" id="KW-0548">Nucleotidyltransferase</keyword>
<dbReference type="SUPFAM" id="SSF53098">
    <property type="entry name" value="Ribonuclease H-like"/>
    <property type="match status" value="1"/>
</dbReference>
<dbReference type="SUPFAM" id="SSF56672">
    <property type="entry name" value="DNA/RNA polymerases"/>
    <property type="match status" value="1"/>
</dbReference>
<dbReference type="Gene3D" id="3.30.420.10">
    <property type="entry name" value="Ribonuclease H-like superfamily/Ribonuclease H"/>
    <property type="match status" value="1"/>
</dbReference>
<sequence>MRRLRQTWIPLLDAKFNLKSLKSLVKVAFNPNLIRLKTGASGEDANPNVAALIVKQLQNIIPQVVTQVTNNVNNANANRGNRNGINKNGGNNNSCTYKEFLACNLRVFDGKGGVIMLTRWIEKMESARGREAALGMTWEEFKALLVAEFCPRNEIEKLKTEFGNHVMVGANHAAYTDRFYELAKLVPHLVTLKTKRIERYIHGLAPQIRGMIRATQPARIQSAILKAEELTDEAISSDHFRNTCPKLNRSPGQVGNRLTIEGSRNPWNNGNQARGRAFNVNAVDALQDPYIVMEVVDGKKVKVIRIIHDCRLELRNSLFAIDLIPLGHESFVIIVGMDWLSKHKAEIVCHEKVVRIPLANGEVLRISGYRQLRVHEEDILKTAFRMRYGHFEFTVMPFGLTNAPAVFMDLMNWVCKPYLDKFVIVFINDILIYSKSKEEHEVHLNNGIHVDPSKIEAVKNWKRWIELFSDYDYEIRYHLGKVNVVVDALSRTERVKPKRVRAMSMTIHLSVKDKILVAQGEASKTLQKALGTRLDMSMAYHPQTDGQSERTIQTLEDMLRACVTDFGGSWDTHLPLAESHILWAEVEENQLIKPEMVQETTDKVVLIKERLKAARDRQKSYDDNRRKPFEFEVGDQVLLKVSPWKGVVHFGKKGKLALRYVGPFEILERIGPAAYRLR</sequence>
<evidence type="ECO:0000259" key="1">
    <source>
        <dbReference type="Pfam" id="PF00078"/>
    </source>
</evidence>
<reference evidence="4" key="2">
    <citation type="submission" date="2022-01" db="EMBL/GenBank/DDBJ databases">
        <authorList>
            <person name="Yamashiro T."/>
            <person name="Shiraishi A."/>
            <person name="Satake H."/>
            <person name="Nakayama K."/>
        </authorList>
    </citation>
    <scope>NUCLEOTIDE SEQUENCE</scope>
</reference>
<dbReference type="Gene3D" id="2.40.70.10">
    <property type="entry name" value="Acid Proteases"/>
    <property type="match status" value="1"/>
</dbReference>
<dbReference type="InterPro" id="IPR043502">
    <property type="entry name" value="DNA/RNA_pol_sf"/>
</dbReference>
<evidence type="ECO:0000259" key="3">
    <source>
        <dbReference type="Pfam" id="PF24626"/>
    </source>
</evidence>
<accession>A0ABQ5DAT7</accession>
<feature type="domain" description="Tf2-1-like SH3-like" evidence="3">
    <location>
        <begin position="634"/>
        <end position="677"/>
    </location>
</feature>
<dbReference type="InterPro" id="IPR000477">
    <property type="entry name" value="RT_dom"/>
</dbReference>
<keyword evidence="4" id="KW-0695">RNA-directed DNA polymerase</keyword>
<dbReference type="InterPro" id="IPR021109">
    <property type="entry name" value="Peptidase_aspartic_dom_sf"/>
</dbReference>
<dbReference type="Gene3D" id="3.10.10.10">
    <property type="entry name" value="HIV Type 1 Reverse Transcriptase, subunit A, domain 1"/>
    <property type="match status" value="1"/>
</dbReference>
<dbReference type="InterPro" id="IPR005162">
    <property type="entry name" value="Retrotrans_gag_dom"/>
</dbReference>
<evidence type="ECO:0000313" key="4">
    <source>
        <dbReference type="EMBL" id="GJT36360.1"/>
    </source>
</evidence>
<dbReference type="GO" id="GO:0003964">
    <property type="term" value="F:RNA-directed DNA polymerase activity"/>
    <property type="evidence" value="ECO:0007669"/>
    <property type="project" value="UniProtKB-KW"/>
</dbReference>
<keyword evidence="5" id="KW-1185">Reference proteome</keyword>
<evidence type="ECO:0000313" key="5">
    <source>
        <dbReference type="Proteomes" id="UP001151760"/>
    </source>
</evidence>
<gene>
    <name evidence="4" type="ORF">Tco_0926779</name>
</gene>
<dbReference type="InterPro" id="IPR053134">
    <property type="entry name" value="RNA-dir_DNA_polymerase"/>
</dbReference>
<dbReference type="PANTHER" id="PTHR24559">
    <property type="entry name" value="TRANSPOSON TY3-I GAG-POL POLYPROTEIN"/>
    <property type="match status" value="1"/>
</dbReference>
<dbReference type="Pfam" id="PF03732">
    <property type="entry name" value="Retrotrans_gag"/>
    <property type="match status" value="1"/>
</dbReference>
<keyword evidence="4" id="KW-0808">Transferase</keyword>
<comment type="caution">
    <text evidence="4">The sequence shown here is derived from an EMBL/GenBank/DDBJ whole genome shotgun (WGS) entry which is preliminary data.</text>
</comment>
<dbReference type="PANTHER" id="PTHR24559:SF427">
    <property type="entry name" value="RNA-DIRECTED DNA POLYMERASE"/>
    <property type="match status" value="1"/>
</dbReference>
<dbReference type="CDD" id="cd01647">
    <property type="entry name" value="RT_LTR"/>
    <property type="match status" value="1"/>
</dbReference>
<dbReference type="Pfam" id="PF08284">
    <property type="entry name" value="RVP_2"/>
    <property type="match status" value="1"/>
</dbReference>
<dbReference type="Proteomes" id="UP001151760">
    <property type="component" value="Unassembled WGS sequence"/>
</dbReference>
<feature type="domain" description="Reverse transcriptase" evidence="1">
    <location>
        <begin position="367"/>
        <end position="445"/>
    </location>
</feature>